<feature type="domain" description="NACHT-NTPase and P-loop NTPases N-terminal" evidence="1">
    <location>
        <begin position="15"/>
        <end position="141"/>
    </location>
</feature>
<gene>
    <name evidence="2" type="ORF">N7494_004819</name>
</gene>
<name>A0AAD6D1E9_9EURO</name>
<dbReference type="Proteomes" id="UP001220324">
    <property type="component" value="Unassembled WGS sequence"/>
</dbReference>
<accession>A0AAD6D1E9</accession>
<dbReference type="EMBL" id="JAQIZZ010000003">
    <property type="protein sequence ID" value="KAJ5547234.1"/>
    <property type="molecule type" value="Genomic_DNA"/>
</dbReference>
<dbReference type="InterPro" id="IPR031352">
    <property type="entry name" value="SesA"/>
</dbReference>
<protein>
    <recommendedName>
        <fullName evidence="1">NACHT-NTPase and P-loop NTPases N-terminal domain-containing protein</fullName>
    </recommendedName>
</protein>
<dbReference type="Pfam" id="PF17107">
    <property type="entry name" value="SesA"/>
    <property type="match status" value="1"/>
</dbReference>
<reference evidence="2 3" key="1">
    <citation type="journal article" date="2023" name="IMA Fungus">
        <title>Comparative genomic study of the Penicillium genus elucidates a diverse pangenome and 15 lateral gene transfer events.</title>
        <authorList>
            <person name="Petersen C."/>
            <person name="Sorensen T."/>
            <person name="Nielsen M.R."/>
            <person name="Sondergaard T.E."/>
            <person name="Sorensen J.L."/>
            <person name="Fitzpatrick D.A."/>
            <person name="Frisvad J.C."/>
            <person name="Nielsen K.L."/>
        </authorList>
    </citation>
    <scope>NUCLEOTIDE SEQUENCE [LARGE SCALE GENOMIC DNA]</scope>
    <source>
        <strain evidence="2 3">IBT 35679</strain>
    </source>
</reference>
<proteinExistence type="predicted"/>
<sequence>MPGLEITKPQVLRDIRNTLLVLEKAAEACATVSEVPDLPLAFSVVAKHLPLTITILTSLTTHIKSASDDEEAQQLRDMYTVIKGVTCECSENVRILEDLFETVMQSDVDTQTKLRSYRSGVQFNGGKMVEKVMLDLLNVIMSLEPLVTQEQIQTLQEALQEVKKVPPSLEDAPGAGVVMNNSGPGSMFYYGGKGHMNVNTGGFQVTGDNHNATYNYTEHLKAAESVRP</sequence>
<evidence type="ECO:0000313" key="3">
    <source>
        <dbReference type="Proteomes" id="UP001220324"/>
    </source>
</evidence>
<dbReference type="AlphaFoldDB" id="A0AAD6D1E9"/>
<organism evidence="2 3">
    <name type="scientific">Penicillium frequentans</name>
    <dbReference type="NCBI Taxonomy" id="3151616"/>
    <lineage>
        <taxon>Eukaryota</taxon>
        <taxon>Fungi</taxon>
        <taxon>Dikarya</taxon>
        <taxon>Ascomycota</taxon>
        <taxon>Pezizomycotina</taxon>
        <taxon>Eurotiomycetes</taxon>
        <taxon>Eurotiomycetidae</taxon>
        <taxon>Eurotiales</taxon>
        <taxon>Aspergillaceae</taxon>
        <taxon>Penicillium</taxon>
    </lineage>
</organism>
<comment type="caution">
    <text evidence="2">The sequence shown here is derived from an EMBL/GenBank/DDBJ whole genome shotgun (WGS) entry which is preliminary data.</text>
</comment>
<evidence type="ECO:0000259" key="1">
    <source>
        <dbReference type="Pfam" id="PF17107"/>
    </source>
</evidence>
<evidence type="ECO:0000313" key="2">
    <source>
        <dbReference type="EMBL" id="KAJ5547234.1"/>
    </source>
</evidence>
<keyword evidence="3" id="KW-1185">Reference proteome</keyword>